<comment type="subcellular location">
    <subcellularLocation>
        <location evidence="1 7">Cell membrane</location>
        <topology evidence="1 7">Multi-pass membrane protein</topology>
    </subcellularLocation>
</comment>
<proteinExistence type="inferred from homology"/>
<reference evidence="9 10" key="1">
    <citation type="journal article" date="2019" name="Int. J. Syst. Evol. Microbiol.">
        <title>The Global Catalogue of Microorganisms (GCM) 10K type strain sequencing project: providing services to taxonomists for standard genome sequencing and annotation.</title>
        <authorList>
            <consortium name="The Broad Institute Genomics Platform"/>
            <consortium name="The Broad Institute Genome Sequencing Center for Infectious Disease"/>
            <person name="Wu L."/>
            <person name="Ma J."/>
        </authorList>
    </citation>
    <scope>NUCLEOTIDE SEQUENCE [LARGE SCALE GENOMIC DNA]</scope>
    <source>
        <strain evidence="9 10">JCM 14900</strain>
    </source>
</reference>
<evidence type="ECO:0000313" key="10">
    <source>
        <dbReference type="Proteomes" id="UP001501343"/>
    </source>
</evidence>
<keyword evidence="6 7" id="KW-0472">Membrane</keyword>
<dbReference type="RefSeq" id="WP_248146609.1">
    <property type="nucleotide sequence ID" value="NZ_BAAAOF010000002.1"/>
</dbReference>
<feature type="domain" description="ABC transmembrane type-1" evidence="8">
    <location>
        <begin position="95"/>
        <end position="307"/>
    </location>
</feature>
<comment type="similarity">
    <text evidence="7">Belongs to the binding-protein-dependent transport system permease family.</text>
</comment>
<keyword evidence="10" id="KW-1185">Reference proteome</keyword>
<evidence type="ECO:0000313" key="9">
    <source>
        <dbReference type="EMBL" id="GAA1922293.1"/>
    </source>
</evidence>
<feature type="transmembrane region" description="Helical" evidence="7">
    <location>
        <begin position="234"/>
        <end position="255"/>
    </location>
</feature>
<organism evidence="9 10">
    <name type="scientific">Microbacterium aoyamense</name>
    <dbReference type="NCBI Taxonomy" id="344166"/>
    <lineage>
        <taxon>Bacteria</taxon>
        <taxon>Bacillati</taxon>
        <taxon>Actinomycetota</taxon>
        <taxon>Actinomycetes</taxon>
        <taxon>Micrococcales</taxon>
        <taxon>Microbacteriaceae</taxon>
        <taxon>Microbacterium</taxon>
    </lineage>
</organism>
<evidence type="ECO:0000256" key="7">
    <source>
        <dbReference type="RuleBase" id="RU363032"/>
    </source>
</evidence>
<name>A0ABN2PJ06_9MICO</name>
<evidence type="ECO:0000256" key="1">
    <source>
        <dbReference type="ARBA" id="ARBA00004651"/>
    </source>
</evidence>
<dbReference type="Proteomes" id="UP001501343">
    <property type="component" value="Unassembled WGS sequence"/>
</dbReference>
<feature type="transmembrane region" description="Helical" evidence="7">
    <location>
        <begin position="185"/>
        <end position="205"/>
    </location>
</feature>
<feature type="transmembrane region" description="Helical" evidence="7">
    <location>
        <begin position="287"/>
        <end position="306"/>
    </location>
</feature>
<dbReference type="InterPro" id="IPR000515">
    <property type="entry name" value="MetI-like"/>
</dbReference>
<evidence type="ECO:0000259" key="8">
    <source>
        <dbReference type="PROSITE" id="PS50928"/>
    </source>
</evidence>
<feature type="transmembrane region" description="Helical" evidence="7">
    <location>
        <begin position="95"/>
        <end position="120"/>
    </location>
</feature>
<dbReference type="CDD" id="cd06261">
    <property type="entry name" value="TM_PBP2"/>
    <property type="match status" value="1"/>
</dbReference>
<evidence type="ECO:0000256" key="4">
    <source>
        <dbReference type="ARBA" id="ARBA00022692"/>
    </source>
</evidence>
<evidence type="ECO:0000256" key="2">
    <source>
        <dbReference type="ARBA" id="ARBA00022448"/>
    </source>
</evidence>
<evidence type="ECO:0000256" key="5">
    <source>
        <dbReference type="ARBA" id="ARBA00022989"/>
    </source>
</evidence>
<accession>A0ABN2PJ06</accession>
<evidence type="ECO:0000256" key="3">
    <source>
        <dbReference type="ARBA" id="ARBA00022475"/>
    </source>
</evidence>
<dbReference type="Pfam" id="PF00528">
    <property type="entry name" value="BPD_transp_1"/>
    <property type="match status" value="1"/>
</dbReference>
<comment type="caution">
    <text evidence="9">The sequence shown here is derived from an EMBL/GenBank/DDBJ whole genome shotgun (WGS) entry which is preliminary data.</text>
</comment>
<gene>
    <name evidence="9" type="ORF">GCM10009775_13490</name>
</gene>
<dbReference type="PANTHER" id="PTHR43227">
    <property type="entry name" value="BLL4140 PROTEIN"/>
    <property type="match status" value="1"/>
</dbReference>
<keyword evidence="2 7" id="KW-0813">Transport</keyword>
<feature type="transmembrane region" description="Helical" evidence="7">
    <location>
        <begin position="132"/>
        <end position="152"/>
    </location>
</feature>
<dbReference type="InterPro" id="IPR035906">
    <property type="entry name" value="MetI-like_sf"/>
</dbReference>
<keyword evidence="3" id="KW-1003">Cell membrane</keyword>
<sequence>MTTTATAETATPSISEQKARHRPSIPRFFRSEGWTGLLFLTPFAILLIVFQYLAFALMVRNSLFDYSLLNPANEEFIGLGNFVRLLGDSRAHQSILVTLLFAAGLVILQIPCGLALAMLLNRKRRGVSLIRAVVFLPVVVSMVVVSTMWLFIYSPENGLANSFLEAIGIPAQPFITSASQALPSLIFMSLWQQVGFSMILFLAGLQSIPTELEEAAVMDGANAWQRFWHIILPLLNRTLVMVVVVSTTFALQAFAQAQVMTSGGPEGSTNFLLYNIYTFGFTHQQPGYASAMSIVLIVIVLIVSAVQMRALRNRLED</sequence>
<protein>
    <submittedName>
        <fullName evidence="9">Sugar ABC transporter permease</fullName>
    </submittedName>
</protein>
<dbReference type="Gene3D" id="1.10.3720.10">
    <property type="entry name" value="MetI-like"/>
    <property type="match status" value="1"/>
</dbReference>
<keyword evidence="5 7" id="KW-1133">Transmembrane helix</keyword>
<feature type="transmembrane region" description="Helical" evidence="7">
    <location>
        <begin position="37"/>
        <end position="59"/>
    </location>
</feature>
<dbReference type="InterPro" id="IPR050809">
    <property type="entry name" value="UgpAE/MalFG_permease"/>
</dbReference>
<dbReference type="PANTHER" id="PTHR43227:SF11">
    <property type="entry name" value="BLL4140 PROTEIN"/>
    <property type="match status" value="1"/>
</dbReference>
<dbReference type="SUPFAM" id="SSF161098">
    <property type="entry name" value="MetI-like"/>
    <property type="match status" value="1"/>
</dbReference>
<dbReference type="EMBL" id="BAAAOF010000002">
    <property type="protein sequence ID" value="GAA1922293.1"/>
    <property type="molecule type" value="Genomic_DNA"/>
</dbReference>
<evidence type="ECO:0000256" key="6">
    <source>
        <dbReference type="ARBA" id="ARBA00023136"/>
    </source>
</evidence>
<dbReference type="PROSITE" id="PS50928">
    <property type="entry name" value="ABC_TM1"/>
    <property type="match status" value="1"/>
</dbReference>
<keyword evidence="4 7" id="KW-0812">Transmembrane</keyword>